<evidence type="ECO:0000313" key="12">
    <source>
        <dbReference type="EMBL" id="KEQ25463.1"/>
    </source>
</evidence>
<keyword evidence="2" id="KW-0813">Transport</keyword>
<feature type="domain" description="ABC transmembrane type-1" evidence="11">
    <location>
        <begin position="18"/>
        <end position="300"/>
    </location>
</feature>
<dbReference type="Proteomes" id="UP000028123">
    <property type="component" value="Unassembled WGS sequence"/>
</dbReference>
<gene>
    <name evidence="12" type="ORF">ET33_01705</name>
</gene>
<dbReference type="GO" id="GO:0005524">
    <property type="term" value="F:ATP binding"/>
    <property type="evidence" value="ECO:0007669"/>
    <property type="project" value="UniProtKB-KW"/>
</dbReference>
<dbReference type="RefSeq" id="WP_036681570.1">
    <property type="nucleotide sequence ID" value="NZ_JNVM01000010.1"/>
</dbReference>
<proteinExistence type="predicted"/>
<evidence type="ECO:0000256" key="3">
    <source>
        <dbReference type="ARBA" id="ARBA00022475"/>
    </source>
</evidence>
<dbReference type="InterPro" id="IPR036640">
    <property type="entry name" value="ABC1_TM_sf"/>
</dbReference>
<accession>A0A081P440</accession>
<dbReference type="PANTHER" id="PTHR43394:SF1">
    <property type="entry name" value="ATP-BINDING CASSETTE SUB-FAMILY B MEMBER 10, MITOCHONDRIAL"/>
    <property type="match status" value="1"/>
</dbReference>
<feature type="transmembrane region" description="Helical" evidence="9">
    <location>
        <begin position="135"/>
        <end position="153"/>
    </location>
</feature>
<keyword evidence="3" id="KW-1003">Cell membrane</keyword>
<keyword evidence="8 9" id="KW-0472">Membrane</keyword>
<dbReference type="EMBL" id="JNVM01000010">
    <property type="protein sequence ID" value="KEQ25463.1"/>
    <property type="molecule type" value="Genomic_DNA"/>
</dbReference>
<dbReference type="SMART" id="SM00382">
    <property type="entry name" value="AAA"/>
    <property type="match status" value="1"/>
</dbReference>
<dbReference type="InterPro" id="IPR039421">
    <property type="entry name" value="Type_1_exporter"/>
</dbReference>
<keyword evidence="6 12" id="KW-0067">ATP-binding</keyword>
<dbReference type="CDD" id="cd18548">
    <property type="entry name" value="ABC_6TM_Tm287_like"/>
    <property type="match status" value="1"/>
</dbReference>
<name>A0A081P440_9BACL</name>
<dbReference type="GO" id="GO:0015421">
    <property type="term" value="F:ABC-type oligopeptide transporter activity"/>
    <property type="evidence" value="ECO:0007669"/>
    <property type="project" value="TreeGrafter"/>
</dbReference>
<feature type="transmembrane region" description="Helical" evidence="9">
    <location>
        <begin position="280"/>
        <end position="299"/>
    </location>
</feature>
<dbReference type="GO" id="GO:0016887">
    <property type="term" value="F:ATP hydrolysis activity"/>
    <property type="evidence" value="ECO:0007669"/>
    <property type="project" value="InterPro"/>
</dbReference>
<dbReference type="Pfam" id="PF00005">
    <property type="entry name" value="ABC_tran"/>
    <property type="match status" value="1"/>
</dbReference>
<dbReference type="InterPro" id="IPR027417">
    <property type="entry name" value="P-loop_NTPase"/>
</dbReference>
<dbReference type="SUPFAM" id="SSF90123">
    <property type="entry name" value="ABC transporter transmembrane region"/>
    <property type="match status" value="1"/>
</dbReference>
<dbReference type="Pfam" id="PF00664">
    <property type="entry name" value="ABC_membrane"/>
    <property type="match status" value="1"/>
</dbReference>
<dbReference type="PANTHER" id="PTHR43394">
    <property type="entry name" value="ATP-DEPENDENT PERMEASE MDL1, MITOCHONDRIAL"/>
    <property type="match status" value="1"/>
</dbReference>
<keyword evidence="4 9" id="KW-0812">Transmembrane</keyword>
<evidence type="ECO:0000256" key="8">
    <source>
        <dbReference type="ARBA" id="ARBA00023136"/>
    </source>
</evidence>
<evidence type="ECO:0000256" key="6">
    <source>
        <dbReference type="ARBA" id="ARBA00022840"/>
    </source>
</evidence>
<feature type="transmembrane region" description="Helical" evidence="9">
    <location>
        <begin position="53"/>
        <end position="78"/>
    </location>
</feature>
<evidence type="ECO:0000259" key="11">
    <source>
        <dbReference type="PROSITE" id="PS50929"/>
    </source>
</evidence>
<dbReference type="InterPro" id="IPR011527">
    <property type="entry name" value="ABC1_TM_dom"/>
</dbReference>
<dbReference type="AlphaFoldDB" id="A0A081P440"/>
<dbReference type="Gene3D" id="1.20.1560.10">
    <property type="entry name" value="ABC transporter type 1, transmembrane domain"/>
    <property type="match status" value="1"/>
</dbReference>
<dbReference type="GO" id="GO:0005886">
    <property type="term" value="C:plasma membrane"/>
    <property type="evidence" value="ECO:0007669"/>
    <property type="project" value="UniProtKB-SubCell"/>
</dbReference>
<dbReference type="FunFam" id="3.40.50.300:FF:000221">
    <property type="entry name" value="Multidrug ABC transporter ATP-binding protein"/>
    <property type="match status" value="1"/>
</dbReference>
<dbReference type="OrthoDB" id="9770415at2"/>
<reference evidence="12 13" key="1">
    <citation type="submission" date="2014-06" db="EMBL/GenBank/DDBJ databases">
        <title>Draft genome sequence of Paenibacillus sp. MSt1.</title>
        <authorList>
            <person name="Aw Y.K."/>
            <person name="Ong K.S."/>
            <person name="Gan H.M."/>
            <person name="Lee S.M."/>
        </authorList>
    </citation>
    <scope>NUCLEOTIDE SEQUENCE [LARGE SCALE GENOMIC DNA]</scope>
    <source>
        <strain evidence="12 13">MSt1</strain>
    </source>
</reference>
<evidence type="ECO:0000256" key="9">
    <source>
        <dbReference type="SAM" id="Phobius"/>
    </source>
</evidence>
<evidence type="ECO:0000256" key="7">
    <source>
        <dbReference type="ARBA" id="ARBA00022989"/>
    </source>
</evidence>
<dbReference type="PROSITE" id="PS00211">
    <property type="entry name" value="ABC_TRANSPORTER_1"/>
    <property type="match status" value="1"/>
</dbReference>
<feature type="transmembrane region" description="Helical" evidence="9">
    <location>
        <begin position="238"/>
        <end position="260"/>
    </location>
</feature>
<dbReference type="SUPFAM" id="SSF52540">
    <property type="entry name" value="P-loop containing nucleoside triphosphate hydrolases"/>
    <property type="match status" value="1"/>
</dbReference>
<feature type="transmembrane region" description="Helical" evidence="9">
    <location>
        <begin position="159"/>
        <end position="180"/>
    </location>
</feature>
<dbReference type="InterPro" id="IPR017871">
    <property type="entry name" value="ABC_transporter-like_CS"/>
</dbReference>
<evidence type="ECO:0000256" key="5">
    <source>
        <dbReference type="ARBA" id="ARBA00022741"/>
    </source>
</evidence>
<sequence>MNVWKLRTYLKPYTWAALLAPLFMVLEVCMDLLQPRLMASVINEGVVRSDLGHIWHTGLLMIGAALVGLLGGVGCTIFSSRAALGFGADLRLSLFQKVQTFSFDNLDRLTTGSLVTRLTGDVMQVQNQIQMLLRAMVRSASLAVGSIAMMIALSSRLSLMLLAVVPLLIMILYTLIRLSVPLFGRVQEKLDGLNTVLQENLKGIRVVKAFVRSAVERERYGKANRAHLEIALKAARTIAANMPLMMLVLNAGIVAVLWYGGAQTWEGTMPVGDLIAYLSYMSQLLFSLLSVGMLLISFSRAKASADRIREVLETQPGIAEAKQAKTGAIRAGQLRFDRVSFSFDPGKTDFVLKDVCFAVEPGQTIGILGATGSGKSSLVGLIPRLFDATEGRVLVDGTDVRDIDSKHLRSQVGIVLQQAILFSGTIRDNIRYGRPDASQEEVEAAARAAQAHEFIERMPDGYDTELGQRGINLSGGQKQRLSIARALLLRPKVLILDDSTSAVDLVTEARIRESLEALQSETTCIVIAQRIASVTEADLILVLEDGAIAARGRHRELMRSSTIYRDIYRSQHGKEASVHGTSSSALSSS</sequence>
<dbReference type="InterPro" id="IPR003439">
    <property type="entry name" value="ABC_transporter-like_ATP-bd"/>
</dbReference>
<evidence type="ECO:0000256" key="2">
    <source>
        <dbReference type="ARBA" id="ARBA00022448"/>
    </source>
</evidence>
<keyword evidence="7 9" id="KW-1133">Transmembrane helix</keyword>
<dbReference type="Gene3D" id="3.40.50.300">
    <property type="entry name" value="P-loop containing nucleotide triphosphate hydrolases"/>
    <property type="match status" value="1"/>
</dbReference>
<evidence type="ECO:0000256" key="4">
    <source>
        <dbReference type="ARBA" id="ARBA00022692"/>
    </source>
</evidence>
<feature type="domain" description="ABC transporter" evidence="10">
    <location>
        <begin position="334"/>
        <end position="570"/>
    </location>
</feature>
<dbReference type="eggNOG" id="COG1132">
    <property type="taxonomic scope" value="Bacteria"/>
</dbReference>
<feature type="transmembrane region" description="Helical" evidence="9">
    <location>
        <begin position="12"/>
        <end position="33"/>
    </location>
</feature>
<evidence type="ECO:0000259" key="10">
    <source>
        <dbReference type="PROSITE" id="PS50893"/>
    </source>
</evidence>
<dbReference type="PROSITE" id="PS50893">
    <property type="entry name" value="ABC_TRANSPORTER_2"/>
    <property type="match status" value="1"/>
</dbReference>
<evidence type="ECO:0000313" key="13">
    <source>
        <dbReference type="Proteomes" id="UP000028123"/>
    </source>
</evidence>
<comment type="caution">
    <text evidence="12">The sequence shown here is derived from an EMBL/GenBank/DDBJ whole genome shotgun (WGS) entry which is preliminary data.</text>
</comment>
<dbReference type="InterPro" id="IPR003593">
    <property type="entry name" value="AAA+_ATPase"/>
</dbReference>
<dbReference type="FunFam" id="1.20.1560.10:FF:000040">
    <property type="entry name" value="Multidrug ABC transporter ATP-binding protein"/>
    <property type="match status" value="1"/>
</dbReference>
<keyword evidence="5" id="KW-0547">Nucleotide-binding</keyword>
<protein>
    <submittedName>
        <fullName evidence="12">Multidrug ABC transporter ATP-binding protein</fullName>
    </submittedName>
</protein>
<evidence type="ECO:0000256" key="1">
    <source>
        <dbReference type="ARBA" id="ARBA00004651"/>
    </source>
</evidence>
<dbReference type="PROSITE" id="PS50929">
    <property type="entry name" value="ABC_TM1F"/>
    <property type="match status" value="1"/>
</dbReference>
<comment type="subcellular location">
    <subcellularLocation>
        <location evidence="1">Cell membrane</location>
        <topology evidence="1">Multi-pass membrane protein</topology>
    </subcellularLocation>
</comment>
<organism evidence="12 13">
    <name type="scientific">Paenibacillus tyrfis</name>
    <dbReference type="NCBI Taxonomy" id="1501230"/>
    <lineage>
        <taxon>Bacteria</taxon>
        <taxon>Bacillati</taxon>
        <taxon>Bacillota</taxon>
        <taxon>Bacilli</taxon>
        <taxon>Bacillales</taxon>
        <taxon>Paenibacillaceae</taxon>
        <taxon>Paenibacillus</taxon>
    </lineage>
</organism>
<keyword evidence="13" id="KW-1185">Reference proteome</keyword>